<reference evidence="1" key="1">
    <citation type="submission" date="2020-08" db="EMBL/GenBank/DDBJ databases">
        <title>Multicomponent nature underlies the extraordinary mechanical properties of spider dragline silk.</title>
        <authorList>
            <person name="Kono N."/>
            <person name="Nakamura H."/>
            <person name="Mori M."/>
            <person name="Yoshida Y."/>
            <person name="Ohtoshi R."/>
            <person name="Malay A.D."/>
            <person name="Moran D.A.P."/>
            <person name="Tomita M."/>
            <person name="Numata K."/>
            <person name="Arakawa K."/>
        </authorList>
    </citation>
    <scope>NUCLEOTIDE SEQUENCE</scope>
</reference>
<dbReference type="Proteomes" id="UP000887159">
    <property type="component" value="Unassembled WGS sequence"/>
</dbReference>
<name>A0A8X6S2R9_TRICX</name>
<evidence type="ECO:0000313" key="2">
    <source>
        <dbReference type="Proteomes" id="UP000887159"/>
    </source>
</evidence>
<sequence>MCAPTFDDFDNKDKIIRRIKDAPLSRNTMKDRILKLAKNVTDQQKSDINSAPFISLCLDERIDITKSAHLAVFARYCVGNIIKEELIAIYTSLLTTTKGTDIYLYGNAQEKRNEEKVIDDFISIMNSLIKEFSARFSHFKELSETFKFIMYPDGISFDKLNLSQFDWLEIEELEMQLIDFQSSSIWIQKFIETRKKLELIEAERLTSNISKNTSN</sequence>
<dbReference type="EMBL" id="BMAU01021224">
    <property type="protein sequence ID" value="GFY00966.1"/>
    <property type="molecule type" value="Genomic_DNA"/>
</dbReference>
<dbReference type="AlphaFoldDB" id="A0A8X6S2R9"/>
<comment type="caution">
    <text evidence="1">The sequence shown here is derived from an EMBL/GenBank/DDBJ whole genome shotgun (WGS) entry which is preliminary data.</text>
</comment>
<dbReference type="PANTHER" id="PTHR45913">
    <property type="entry name" value="EPM2A-INTERACTING PROTEIN 1"/>
    <property type="match status" value="1"/>
</dbReference>
<protein>
    <submittedName>
        <fullName evidence="1">Uncharacterized protein</fullName>
    </submittedName>
</protein>
<accession>A0A8X6S2R9</accession>
<gene>
    <name evidence="1" type="primary">AVEN_87665_2</name>
    <name evidence="1" type="ORF">TNCV_1363721</name>
</gene>
<proteinExistence type="predicted"/>
<evidence type="ECO:0000313" key="1">
    <source>
        <dbReference type="EMBL" id="GFY00966.1"/>
    </source>
</evidence>
<keyword evidence="2" id="KW-1185">Reference proteome</keyword>
<dbReference type="PANTHER" id="PTHR45913:SF10">
    <property type="entry name" value="DUF4371 DOMAIN-CONTAINING PROTEIN"/>
    <property type="match status" value="1"/>
</dbReference>
<organism evidence="1 2">
    <name type="scientific">Trichonephila clavipes</name>
    <name type="common">Golden silk orbweaver</name>
    <name type="synonym">Nephila clavipes</name>
    <dbReference type="NCBI Taxonomy" id="2585209"/>
    <lineage>
        <taxon>Eukaryota</taxon>
        <taxon>Metazoa</taxon>
        <taxon>Ecdysozoa</taxon>
        <taxon>Arthropoda</taxon>
        <taxon>Chelicerata</taxon>
        <taxon>Arachnida</taxon>
        <taxon>Araneae</taxon>
        <taxon>Araneomorphae</taxon>
        <taxon>Entelegynae</taxon>
        <taxon>Araneoidea</taxon>
        <taxon>Nephilidae</taxon>
        <taxon>Trichonephila</taxon>
    </lineage>
</organism>